<keyword evidence="3" id="KW-1185">Reference proteome</keyword>
<dbReference type="AlphaFoldDB" id="A0A0G4LYW0"/>
<feature type="non-terminal residue" evidence="2">
    <location>
        <position position="107"/>
    </location>
</feature>
<feature type="compositionally biased region" description="Basic residues" evidence="1">
    <location>
        <begin position="76"/>
        <end position="85"/>
    </location>
</feature>
<reference evidence="3" key="1">
    <citation type="submission" date="2015-05" db="EMBL/GenBank/DDBJ databases">
        <authorList>
            <person name="Fogelqvist Johan"/>
        </authorList>
    </citation>
    <scope>NUCLEOTIDE SEQUENCE [LARGE SCALE GENOMIC DNA]</scope>
</reference>
<protein>
    <submittedName>
        <fullName evidence="2">Uncharacterized protein</fullName>
    </submittedName>
</protein>
<evidence type="ECO:0000313" key="3">
    <source>
        <dbReference type="Proteomes" id="UP000044602"/>
    </source>
</evidence>
<feature type="compositionally biased region" description="Pro residues" evidence="1">
    <location>
        <begin position="66"/>
        <end position="75"/>
    </location>
</feature>
<evidence type="ECO:0000256" key="1">
    <source>
        <dbReference type="SAM" id="MobiDB-lite"/>
    </source>
</evidence>
<dbReference type="Proteomes" id="UP000044602">
    <property type="component" value="Unassembled WGS sequence"/>
</dbReference>
<feature type="compositionally biased region" description="Basic residues" evidence="1">
    <location>
        <begin position="21"/>
        <end position="46"/>
    </location>
</feature>
<evidence type="ECO:0000313" key="2">
    <source>
        <dbReference type="EMBL" id="CRK27194.1"/>
    </source>
</evidence>
<accession>A0A0G4LYW0</accession>
<feature type="compositionally biased region" description="Low complexity" evidence="1">
    <location>
        <begin position="86"/>
        <end position="96"/>
    </location>
</feature>
<dbReference type="EMBL" id="CVQH01020326">
    <property type="protein sequence ID" value="CRK27194.1"/>
    <property type="molecule type" value="Genomic_DNA"/>
</dbReference>
<feature type="compositionally biased region" description="Basic and acidic residues" evidence="1">
    <location>
        <begin position="97"/>
        <end position="107"/>
    </location>
</feature>
<gene>
    <name evidence="2" type="ORF">BN1708_018273</name>
</gene>
<organism evidence="2 3">
    <name type="scientific">Verticillium longisporum</name>
    <name type="common">Verticillium dahliae var. longisporum</name>
    <dbReference type="NCBI Taxonomy" id="100787"/>
    <lineage>
        <taxon>Eukaryota</taxon>
        <taxon>Fungi</taxon>
        <taxon>Dikarya</taxon>
        <taxon>Ascomycota</taxon>
        <taxon>Pezizomycotina</taxon>
        <taxon>Sordariomycetes</taxon>
        <taxon>Hypocreomycetidae</taxon>
        <taxon>Glomerellales</taxon>
        <taxon>Plectosphaerellaceae</taxon>
        <taxon>Verticillium</taxon>
    </lineage>
</organism>
<sequence length="107" mass="12339">GRLRQPAQDQGHPQRHEVGHARRRGRLDRPRRRAPRRGGRQRRLPVRLRGQAARLPHLGRAQGGPQLPPLLPHAPRPLRRPRLLRPRGLPLQGPRALDPEARQPRPR</sequence>
<proteinExistence type="predicted"/>
<feature type="region of interest" description="Disordered" evidence="1">
    <location>
        <begin position="1"/>
        <end position="107"/>
    </location>
</feature>
<feature type="non-terminal residue" evidence="2">
    <location>
        <position position="1"/>
    </location>
</feature>
<name>A0A0G4LYW0_VERLO</name>